<evidence type="ECO:0000256" key="1">
    <source>
        <dbReference type="ARBA" id="ARBA00005417"/>
    </source>
</evidence>
<keyword evidence="3" id="KW-1003">Cell membrane</keyword>
<dbReference type="CDD" id="cd03215">
    <property type="entry name" value="ABC_Carb_Monos_II"/>
    <property type="match status" value="1"/>
</dbReference>
<dbReference type="Gene3D" id="3.40.50.300">
    <property type="entry name" value="P-loop containing nucleotide triphosphate hydrolases"/>
    <property type="match status" value="2"/>
</dbReference>
<evidence type="ECO:0000256" key="9">
    <source>
        <dbReference type="ARBA" id="ARBA00023136"/>
    </source>
</evidence>
<name>A0A0D5LXC5_MAREN</name>
<dbReference type="GO" id="GO:0005524">
    <property type="term" value="F:ATP binding"/>
    <property type="evidence" value="ECO:0007669"/>
    <property type="project" value="UniProtKB-KW"/>
</dbReference>
<protein>
    <submittedName>
        <fullName evidence="11">Sugar ABC transporter ATP-binding protein</fullName>
    </submittedName>
</protein>
<evidence type="ECO:0000256" key="4">
    <source>
        <dbReference type="ARBA" id="ARBA00022597"/>
    </source>
</evidence>
<evidence type="ECO:0000313" key="12">
    <source>
        <dbReference type="Proteomes" id="UP000032611"/>
    </source>
</evidence>
<keyword evidence="9" id="KW-0472">Membrane</keyword>
<dbReference type="Proteomes" id="UP000032611">
    <property type="component" value="Chromosome"/>
</dbReference>
<keyword evidence="4" id="KW-0762">Sugar transport</keyword>
<dbReference type="Pfam" id="PF00005">
    <property type="entry name" value="ABC_tran"/>
    <property type="match status" value="2"/>
</dbReference>
<sequence>MPEKRAETPFLSVRGITKSFGPIEVLHSVDLDLAAGTVTALLGENGAGKSTFVRIVAGDHTHDGGRIEIDGREMAIRSVTQARDAGIRLIAQELADAPTLTVAENISLGELPARFGLVRRAEMRRRAERALADLGADIPLDARVSSLRLGERQIIEIARASVGAARCMIFDEPTAALSDAETRRLFELIARMKARGTAILYITHRLDEVFEIADRVCVLRDGRVSLNADPASVSQPDVVTAMVGHAVESNRDAYSFAGTAAKPMLVAKGVSGHGFSNVDLAVAAGEIVGLYGKIGSGVPEFAATLFGAEQRDGGSVEVAGKPVDFRHPADAIAAGLGFLPAERKSEGLLGPRSAAENLAAPSWSRLSRIGSIFRSDETAAFSRWHAPLKIRSSGDGGETITKLSGGNQQKVLLGRWLESGAKLLLLVEPTRGVDVGAREEIYHLLRELARSGHGILIASSDYEDITQVATRALVMVRGRIVRALPQEEIDVARLTEVAGGGSNDR</sequence>
<dbReference type="KEGG" id="mey:TM49_09755"/>
<keyword evidence="6" id="KW-0547">Nucleotide-binding</keyword>
<dbReference type="PANTHER" id="PTHR43790:SF3">
    <property type="entry name" value="D-ALLOSE IMPORT ATP-BINDING PROTEIN ALSA-RELATED"/>
    <property type="match status" value="1"/>
</dbReference>
<dbReference type="PATRIC" id="fig|1486262.3.peg.2018"/>
<dbReference type="SMART" id="SM00382">
    <property type="entry name" value="AAA"/>
    <property type="match status" value="2"/>
</dbReference>
<organism evidence="11 12">
    <name type="scientific">Martelella endophytica</name>
    <dbReference type="NCBI Taxonomy" id="1486262"/>
    <lineage>
        <taxon>Bacteria</taxon>
        <taxon>Pseudomonadati</taxon>
        <taxon>Pseudomonadota</taxon>
        <taxon>Alphaproteobacteria</taxon>
        <taxon>Hyphomicrobiales</taxon>
        <taxon>Aurantimonadaceae</taxon>
        <taxon>Martelella</taxon>
    </lineage>
</organism>
<evidence type="ECO:0000256" key="8">
    <source>
        <dbReference type="ARBA" id="ARBA00022967"/>
    </source>
</evidence>
<keyword evidence="2" id="KW-0813">Transport</keyword>
<dbReference type="SUPFAM" id="SSF52540">
    <property type="entry name" value="P-loop containing nucleoside triphosphate hydrolases"/>
    <property type="match status" value="2"/>
</dbReference>
<dbReference type="CDD" id="cd03216">
    <property type="entry name" value="ABC_Carb_Monos_I"/>
    <property type="match status" value="1"/>
</dbReference>
<dbReference type="OrthoDB" id="9805029at2"/>
<gene>
    <name evidence="11" type="ORF">TM49_09755</name>
</gene>
<dbReference type="HOGENOM" id="CLU_000604_92_3_5"/>
<dbReference type="InterPro" id="IPR050107">
    <property type="entry name" value="ABC_carbohydrate_import_ATPase"/>
</dbReference>
<reference evidence="11 12" key="1">
    <citation type="journal article" date="2015" name="Genome Announc.">
        <title>Complete genome sequence of Martelella endophytica YC6887, which has antifungal activity associated with a halophyte.</title>
        <authorList>
            <person name="Khan A."/>
            <person name="Khan H."/>
            <person name="Chung E.J."/>
            <person name="Hossain M.T."/>
            <person name="Chung Y.R."/>
        </authorList>
    </citation>
    <scope>NUCLEOTIDE SEQUENCE [LARGE SCALE GENOMIC DNA]</scope>
    <source>
        <strain evidence="11">YC6887</strain>
    </source>
</reference>
<dbReference type="PROSITE" id="PS50893">
    <property type="entry name" value="ABC_TRANSPORTER_2"/>
    <property type="match status" value="2"/>
</dbReference>
<feature type="domain" description="ABC transporter" evidence="10">
    <location>
        <begin position="11"/>
        <end position="246"/>
    </location>
</feature>
<dbReference type="InterPro" id="IPR027417">
    <property type="entry name" value="P-loop_NTPase"/>
</dbReference>
<keyword evidence="12" id="KW-1185">Reference proteome</keyword>
<dbReference type="AlphaFoldDB" id="A0A0D5LXC5"/>
<evidence type="ECO:0000256" key="2">
    <source>
        <dbReference type="ARBA" id="ARBA00022448"/>
    </source>
</evidence>
<feature type="domain" description="ABC transporter" evidence="10">
    <location>
        <begin position="259"/>
        <end position="502"/>
    </location>
</feature>
<keyword evidence="8" id="KW-1278">Translocase</keyword>
<dbReference type="EMBL" id="CP010803">
    <property type="protein sequence ID" value="AJY48088.1"/>
    <property type="molecule type" value="Genomic_DNA"/>
</dbReference>
<dbReference type="GO" id="GO:0016887">
    <property type="term" value="F:ATP hydrolysis activity"/>
    <property type="evidence" value="ECO:0007669"/>
    <property type="project" value="InterPro"/>
</dbReference>
<comment type="similarity">
    <text evidence="1">Belongs to the ABC transporter superfamily.</text>
</comment>
<accession>A0A0D5LXC5</accession>
<evidence type="ECO:0000256" key="7">
    <source>
        <dbReference type="ARBA" id="ARBA00022840"/>
    </source>
</evidence>
<evidence type="ECO:0000256" key="3">
    <source>
        <dbReference type="ARBA" id="ARBA00022475"/>
    </source>
</evidence>
<dbReference type="PROSITE" id="PS00211">
    <property type="entry name" value="ABC_TRANSPORTER_1"/>
    <property type="match status" value="1"/>
</dbReference>
<proteinExistence type="inferred from homology"/>
<dbReference type="InterPro" id="IPR017871">
    <property type="entry name" value="ABC_transporter-like_CS"/>
</dbReference>
<evidence type="ECO:0000256" key="5">
    <source>
        <dbReference type="ARBA" id="ARBA00022737"/>
    </source>
</evidence>
<dbReference type="InterPro" id="IPR003439">
    <property type="entry name" value="ABC_transporter-like_ATP-bd"/>
</dbReference>
<dbReference type="PANTHER" id="PTHR43790">
    <property type="entry name" value="CARBOHYDRATE TRANSPORT ATP-BINDING PROTEIN MG119-RELATED"/>
    <property type="match status" value="1"/>
</dbReference>
<dbReference type="InterPro" id="IPR003593">
    <property type="entry name" value="AAA+_ATPase"/>
</dbReference>
<evidence type="ECO:0000256" key="6">
    <source>
        <dbReference type="ARBA" id="ARBA00022741"/>
    </source>
</evidence>
<keyword evidence="5" id="KW-0677">Repeat</keyword>
<keyword evidence="7 11" id="KW-0067">ATP-binding</keyword>
<evidence type="ECO:0000313" key="11">
    <source>
        <dbReference type="EMBL" id="AJY48088.1"/>
    </source>
</evidence>
<evidence type="ECO:0000259" key="10">
    <source>
        <dbReference type="PROSITE" id="PS50893"/>
    </source>
</evidence>
<dbReference type="STRING" id="1486262.TM49_09755"/>